<dbReference type="EMBL" id="MU267625">
    <property type="protein sequence ID" value="KAH7913714.1"/>
    <property type="molecule type" value="Genomic_DNA"/>
</dbReference>
<organism evidence="1 2">
    <name type="scientific">Hygrophoropsis aurantiaca</name>
    <dbReference type="NCBI Taxonomy" id="72124"/>
    <lineage>
        <taxon>Eukaryota</taxon>
        <taxon>Fungi</taxon>
        <taxon>Dikarya</taxon>
        <taxon>Basidiomycota</taxon>
        <taxon>Agaricomycotina</taxon>
        <taxon>Agaricomycetes</taxon>
        <taxon>Agaricomycetidae</taxon>
        <taxon>Boletales</taxon>
        <taxon>Coniophorineae</taxon>
        <taxon>Hygrophoropsidaceae</taxon>
        <taxon>Hygrophoropsis</taxon>
    </lineage>
</organism>
<proteinExistence type="predicted"/>
<dbReference type="Proteomes" id="UP000790377">
    <property type="component" value="Unassembled WGS sequence"/>
</dbReference>
<comment type="caution">
    <text evidence="1">The sequence shown here is derived from an EMBL/GenBank/DDBJ whole genome shotgun (WGS) entry which is preliminary data.</text>
</comment>
<accession>A0ACB8ALA5</accession>
<protein>
    <submittedName>
        <fullName evidence="1">Ribonuclease H-like domain-containing protein</fullName>
    </submittedName>
</protein>
<name>A0ACB8ALA5_9AGAM</name>
<gene>
    <name evidence="1" type="ORF">BJ138DRAFT_1058409</name>
</gene>
<reference evidence="1" key="1">
    <citation type="journal article" date="2021" name="New Phytol.">
        <title>Evolutionary innovations through gain and loss of genes in the ectomycorrhizal Boletales.</title>
        <authorList>
            <person name="Wu G."/>
            <person name="Miyauchi S."/>
            <person name="Morin E."/>
            <person name="Kuo A."/>
            <person name="Drula E."/>
            <person name="Varga T."/>
            <person name="Kohler A."/>
            <person name="Feng B."/>
            <person name="Cao Y."/>
            <person name="Lipzen A."/>
            <person name="Daum C."/>
            <person name="Hundley H."/>
            <person name="Pangilinan J."/>
            <person name="Johnson J."/>
            <person name="Barry K."/>
            <person name="LaButti K."/>
            <person name="Ng V."/>
            <person name="Ahrendt S."/>
            <person name="Min B."/>
            <person name="Choi I.G."/>
            <person name="Park H."/>
            <person name="Plett J.M."/>
            <person name="Magnuson J."/>
            <person name="Spatafora J.W."/>
            <person name="Nagy L.G."/>
            <person name="Henrissat B."/>
            <person name="Grigoriev I.V."/>
            <person name="Yang Z.L."/>
            <person name="Xu J."/>
            <person name="Martin F.M."/>
        </authorList>
    </citation>
    <scope>NUCLEOTIDE SEQUENCE</scope>
    <source>
        <strain evidence="1">ATCC 28755</strain>
    </source>
</reference>
<evidence type="ECO:0000313" key="1">
    <source>
        <dbReference type="EMBL" id="KAH7913714.1"/>
    </source>
</evidence>
<evidence type="ECO:0000313" key="2">
    <source>
        <dbReference type="Proteomes" id="UP000790377"/>
    </source>
</evidence>
<keyword evidence="2" id="KW-1185">Reference proteome</keyword>
<sequence>MPPKNACWEHFYSDGKKYKGNQTHVNAWCLKPMCGKVPTLKSHLKNCSLVAPEIRQHASTINKENSTLAPAFSHWGSLSASGTPGPSSITSTRPTTPVPVDEDQRSLKKQKASSNRRRMSGVLLDRQVVKVEARTKERIQGKLATGQCDGWKNIAKASLVSSMVTVDFEPYLVRTHNMSAERKTGENLLSRVKSDIEYAESHFGVSIIAWCTDAGSDALKMRKELTKAMPWIITIDCWAHQLNLVVGDYFKVKLSFLETAEKAIMVIKWFNNHSRAHGIFHDEQMITYHKFIALILPVITRWTCHFLSFRRLLRVSVALRACCIKKRDDLEVCGGDKRSEKIKAREVISIVASVEFWDNVTIIKIHLEPLAIAANILQASDTRLDITLLVFANVYRIFNDSSLDGTIRQQVQSSLEKRWSKPHNDQDAFIAAVVMNPFIRAKLFALGRPELTPLGLYGIVKGVFQRVFRKSPDLAFYRTFLDYLNEKEEFSQSRMHLDEIKLLYDQAGKNVNVVEIWQNLDSGVFSGRNDLVKFAIRILSIVANSAGCERLYSNYGAIHTKLRNHLSEQNVHKTSVVKMDLKRQHMQAGLLQPRKKRKFSEYDSSVAGPSSNPSNPSGESNSGMVSTAGIDEDNDEEDEPEEELSFSEIVDKLINESINYDAFSGDELSESSSDGLPSELPTQVTRTQIPLKHLFRYEGDATGLDMFWDGGIKSLDEEQAYYELKTTTMASACTDEIPTSAAVT</sequence>